<sequence length="223" mass="25272">MHDIIILVQHNGSWDSNKKYVDYDVDAILIKISSTFNELVAQIATQFQHDSATTRLEIKYTLREGFPPMNIFNDMGVKVYFDLNKKNTAITSSSVASHGCRGQNVAMKKHLPYEAPPHFRGAKGGLIHDGPMMRRCRDPLFIRGHQSRRVPRPECRSEKMFCLMRHHRVTGMPRVASSAMGPRCKGVAAHYFSGSEFYTFSTSDENQVLYIITMRDQGGSVSK</sequence>
<comment type="caution">
    <text evidence="1">The sequence shown here is derived from an EMBL/GenBank/DDBJ whole genome shotgun (WGS) entry which is preliminary data.</text>
</comment>
<organism evidence="1 2">
    <name type="scientific">Anisodus tanguticus</name>
    <dbReference type="NCBI Taxonomy" id="243964"/>
    <lineage>
        <taxon>Eukaryota</taxon>
        <taxon>Viridiplantae</taxon>
        <taxon>Streptophyta</taxon>
        <taxon>Embryophyta</taxon>
        <taxon>Tracheophyta</taxon>
        <taxon>Spermatophyta</taxon>
        <taxon>Magnoliopsida</taxon>
        <taxon>eudicotyledons</taxon>
        <taxon>Gunneridae</taxon>
        <taxon>Pentapetalae</taxon>
        <taxon>asterids</taxon>
        <taxon>lamiids</taxon>
        <taxon>Solanales</taxon>
        <taxon>Solanaceae</taxon>
        <taxon>Solanoideae</taxon>
        <taxon>Hyoscyameae</taxon>
        <taxon>Anisodus</taxon>
    </lineage>
</organism>
<accession>A0AAE1SMT4</accession>
<reference evidence="1" key="1">
    <citation type="submission" date="2023-12" db="EMBL/GenBank/DDBJ databases">
        <title>Genome assembly of Anisodus tanguticus.</title>
        <authorList>
            <person name="Wang Y.-J."/>
        </authorList>
    </citation>
    <scope>NUCLEOTIDE SEQUENCE</scope>
    <source>
        <strain evidence="1">KB-2021</strain>
        <tissue evidence="1">Leaf</tissue>
    </source>
</reference>
<gene>
    <name evidence="1" type="ORF">RND71_008101</name>
</gene>
<name>A0AAE1SMT4_9SOLA</name>
<protein>
    <submittedName>
        <fullName evidence="1">Uncharacterized protein</fullName>
    </submittedName>
</protein>
<dbReference type="AlphaFoldDB" id="A0AAE1SMT4"/>
<evidence type="ECO:0000313" key="1">
    <source>
        <dbReference type="EMBL" id="KAK4372717.1"/>
    </source>
</evidence>
<keyword evidence="2" id="KW-1185">Reference proteome</keyword>
<dbReference type="Proteomes" id="UP001291623">
    <property type="component" value="Unassembled WGS sequence"/>
</dbReference>
<evidence type="ECO:0000313" key="2">
    <source>
        <dbReference type="Proteomes" id="UP001291623"/>
    </source>
</evidence>
<proteinExistence type="predicted"/>
<dbReference type="EMBL" id="JAVYJV010000004">
    <property type="protein sequence ID" value="KAK4372717.1"/>
    <property type="molecule type" value="Genomic_DNA"/>
</dbReference>